<evidence type="ECO:0000313" key="2">
    <source>
        <dbReference type="Proteomes" id="UP000703269"/>
    </source>
</evidence>
<proteinExistence type="predicted"/>
<keyword evidence="2" id="KW-1185">Reference proteome</keyword>
<dbReference type="Proteomes" id="UP000703269">
    <property type="component" value="Unassembled WGS sequence"/>
</dbReference>
<dbReference type="AlphaFoldDB" id="A0A9P3FZ60"/>
<evidence type="ECO:0000313" key="1">
    <source>
        <dbReference type="EMBL" id="GJE85202.1"/>
    </source>
</evidence>
<gene>
    <name evidence="1" type="ORF">PsYK624_012800</name>
</gene>
<accession>A0A9P3FZ60</accession>
<sequence length="164" mass="17556">MTRHAENLHLLVQQPASSRSADFKQKSIDEASGFLSSLRGFHGTLAQLSTDEGLANYDLGESLGTPLRNIAHGIKSVLTDFETLADDIPDIGPQSYTILTDGFGQVIVDIDYSLRKAESLLDNTSSGFVESIAMFDELLYGIAQSGSSVSCTTAGCFLVPYVAT</sequence>
<reference evidence="1 2" key="1">
    <citation type="submission" date="2021-08" db="EMBL/GenBank/DDBJ databases">
        <title>Draft Genome Sequence of Phanerochaete sordida strain YK-624.</title>
        <authorList>
            <person name="Mori T."/>
            <person name="Dohra H."/>
            <person name="Suzuki T."/>
            <person name="Kawagishi H."/>
            <person name="Hirai H."/>
        </authorList>
    </citation>
    <scope>NUCLEOTIDE SEQUENCE [LARGE SCALE GENOMIC DNA]</scope>
    <source>
        <strain evidence="1 2">YK-624</strain>
    </source>
</reference>
<name>A0A9P3FZ60_9APHY</name>
<protein>
    <submittedName>
        <fullName evidence="1">Uncharacterized protein</fullName>
    </submittedName>
</protein>
<dbReference type="EMBL" id="BPQB01000002">
    <property type="protein sequence ID" value="GJE85202.1"/>
    <property type="molecule type" value="Genomic_DNA"/>
</dbReference>
<organism evidence="1 2">
    <name type="scientific">Phanerochaete sordida</name>
    <dbReference type="NCBI Taxonomy" id="48140"/>
    <lineage>
        <taxon>Eukaryota</taxon>
        <taxon>Fungi</taxon>
        <taxon>Dikarya</taxon>
        <taxon>Basidiomycota</taxon>
        <taxon>Agaricomycotina</taxon>
        <taxon>Agaricomycetes</taxon>
        <taxon>Polyporales</taxon>
        <taxon>Phanerochaetaceae</taxon>
        <taxon>Phanerochaete</taxon>
    </lineage>
</organism>
<comment type="caution">
    <text evidence="1">The sequence shown here is derived from an EMBL/GenBank/DDBJ whole genome shotgun (WGS) entry which is preliminary data.</text>
</comment>